<name>A0A7K1Y5D2_9SPHI</name>
<evidence type="ECO:0000313" key="6">
    <source>
        <dbReference type="EMBL" id="MXV49792.1"/>
    </source>
</evidence>
<keyword evidence="3 5" id="KW-0175">Coiled coil</keyword>
<keyword evidence="4" id="KW-0233">DNA recombination</keyword>
<sequence>MDPVILAVAVIILIVAVVLFVKRPQPIGLISAEEFNQLKLDNESLKINLAKAEERASSLNAERENITALLKEEQERILAELNNERLKLAEANKSLESARSFFQAQKEKIAEQKEDIQRNQEKFNKDFELIANKILDEKTQKFTEANRSNLDILLNPLKENIKAFEEKVEKVYKSESDERNVLKGEISKLMELNKQISEEANNLTKALKADSKKQGNWGEVVLDRILEASGLIEGESYSKQSSFTDENGNRLQPDVVISLPDNKHVIIDSKVSLIAYERLVNCETEDDRVLHLKGHLTSIRSHIGGLGSKNYQDLYGINSPDFVLLFVPIESSFAIAIQNDIDLFDFAWNKRVVIVTPSTLLATLRTIASIWKQEQQTRNAIEIATKAGALYDKFVLFTEDLRKVGDSIERTDKSYKDAMNKLRDGSGNLVGRVENLRKLGAKATKQIDQKLLGEEE</sequence>
<protein>
    <submittedName>
        <fullName evidence="6">DNA recombination protein RmuC</fullName>
    </submittedName>
</protein>
<dbReference type="EMBL" id="WVHT01000001">
    <property type="protein sequence ID" value="MXV49792.1"/>
    <property type="molecule type" value="Genomic_DNA"/>
</dbReference>
<keyword evidence="7" id="KW-1185">Reference proteome</keyword>
<dbReference type="RefSeq" id="WP_160842958.1">
    <property type="nucleotide sequence ID" value="NZ_WVHT01000001.1"/>
</dbReference>
<evidence type="ECO:0000256" key="4">
    <source>
        <dbReference type="ARBA" id="ARBA00023172"/>
    </source>
</evidence>
<gene>
    <name evidence="6" type="primary">rmuC</name>
    <name evidence="6" type="ORF">GS399_02335</name>
</gene>
<dbReference type="InterPro" id="IPR003798">
    <property type="entry name" value="DNA_recombination_RmuC"/>
</dbReference>
<comment type="caution">
    <text evidence="6">The sequence shown here is derived from an EMBL/GenBank/DDBJ whole genome shotgun (WGS) entry which is preliminary data.</text>
</comment>
<comment type="function">
    <text evidence="1">Involved in DNA recombination.</text>
</comment>
<dbReference type="PANTHER" id="PTHR30563:SF0">
    <property type="entry name" value="DNA RECOMBINATION PROTEIN RMUC"/>
    <property type="match status" value="1"/>
</dbReference>
<evidence type="ECO:0000256" key="2">
    <source>
        <dbReference type="ARBA" id="ARBA00009840"/>
    </source>
</evidence>
<feature type="coiled-coil region" evidence="5">
    <location>
        <begin position="35"/>
        <end position="126"/>
    </location>
</feature>
<comment type="similarity">
    <text evidence="2">Belongs to the RmuC family.</text>
</comment>
<dbReference type="GO" id="GO:0006310">
    <property type="term" value="P:DNA recombination"/>
    <property type="evidence" value="ECO:0007669"/>
    <property type="project" value="UniProtKB-KW"/>
</dbReference>
<dbReference type="AlphaFoldDB" id="A0A7K1Y5D2"/>
<evidence type="ECO:0000313" key="7">
    <source>
        <dbReference type="Proteomes" id="UP000466586"/>
    </source>
</evidence>
<proteinExistence type="inferred from homology"/>
<evidence type="ECO:0000256" key="3">
    <source>
        <dbReference type="ARBA" id="ARBA00023054"/>
    </source>
</evidence>
<feature type="coiled-coil region" evidence="5">
    <location>
        <begin position="179"/>
        <end position="213"/>
    </location>
</feature>
<evidence type="ECO:0000256" key="1">
    <source>
        <dbReference type="ARBA" id="ARBA00003416"/>
    </source>
</evidence>
<dbReference type="Proteomes" id="UP000466586">
    <property type="component" value="Unassembled WGS sequence"/>
</dbReference>
<dbReference type="PANTHER" id="PTHR30563">
    <property type="entry name" value="DNA RECOMBINATION PROTEIN RMUC"/>
    <property type="match status" value="1"/>
</dbReference>
<dbReference type="Pfam" id="PF02646">
    <property type="entry name" value="RmuC"/>
    <property type="match status" value="1"/>
</dbReference>
<reference evidence="6 7" key="1">
    <citation type="submission" date="2019-11" db="EMBL/GenBank/DDBJ databases">
        <title>Pedobacter sp. HMF7647 Genome sequencing and assembly.</title>
        <authorList>
            <person name="Kang H."/>
            <person name="Kim H."/>
            <person name="Joh K."/>
        </authorList>
    </citation>
    <scope>NUCLEOTIDE SEQUENCE [LARGE SCALE GENOMIC DNA]</scope>
    <source>
        <strain evidence="6 7">HMF7647</strain>
    </source>
</reference>
<accession>A0A7K1Y5D2</accession>
<evidence type="ECO:0000256" key="5">
    <source>
        <dbReference type="SAM" id="Coils"/>
    </source>
</evidence>
<organism evidence="6 7">
    <name type="scientific">Hufsiella arboris</name>
    <dbReference type="NCBI Taxonomy" id="2695275"/>
    <lineage>
        <taxon>Bacteria</taxon>
        <taxon>Pseudomonadati</taxon>
        <taxon>Bacteroidota</taxon>
        <taxon>Sphingobacteriia</taxon>
        <taxon>Sphingobacteriales</taxon>
        <taxon>Sphingobacteriaceae</taxon>
        <taxon>Hufsiella</taxon>
    </lineage>
</organism>